<feature type="transmembrane region" description="Helical" evidence="1">
    <location>
        <begin position="124"/>
        <end position="145"/>
    </location>
</feature>
<dbReference type="EMBL" id="BK015666">
    <property type="protein sequence ID" value="DAE18933.1"/>
    <property type="molecule type" value="Genomic_DNA"/>
</dbReference>
<organism evidence="2">
    <name type="scientific">Siphoviridae sp. ctiOl67</name>
    <dbReference type="NCBI Taxonomy" id="2825622"/>
    <lineage>
        <taxon>Viruses</taxon>
        <taxon>Duplodnaviria</taxon>
        <taxon>Heunggongvirae</taxon>
        <taxon>Uroviricota</taxon>
        <taxon>Caudoviricetes</taxon>
    </lineage>
</organism>
<dbReference type="PANTHER" id="PTHR34300">
    <property type="entry name" value="QUEUOSINE PRECURSOR TRANSPORTER-RELATED"/>
    <property type="match status" value="1"/>
</dbReference>
<accession>A0A8S5QJH9</accession>
<keyword evidence="1" id="KW-0812">Transmembrane</keyword>
<reference evidence="2" key="1">
    <citation type="journal article" date="2021" name="Proc. Natl. Acad. Sci. U.S.A.">
        <title>A Catalog of Tens of Thousands of Viruses from Human Metagenomes Reveals Hidden Associations with Chronic Diseases.</title>
        <authorList>
            <person name="Tisza M.J."/>
            <person name="Buck C.B."/>
        </authorList>
    </citation>
    <scope>NUCLEOTIDE SEQUENCE</scope>
    <source>
        <strain evidence="2">CtiOl67</strain>
    </source>
</reference>
<name>A0A8S5QJH9_9CAUD</name>
<evidence type="ECO:0000256" key="1">
    <source>
        <dbReference type="SAM" id="Phobius"/>
    </source>
</evidence>
<feature type="transmembrane region" description="Helical" evidence="1">
    <location>
        <begin position="79"/>
        <end position="104"/>
    </location>
</feature>
<proteinExistence type="predicted"/>
<dbReference type="PANTHER" id="PTHR34300:SF2">
    <property type="entry name" value="QUEUOSINE PRECURSOR TRANSPORTER-RELATED"/>
    <property type="match status" value="1"/>
</dbReference>
<feature type="transmembrane region" description="Helical" evidence="1">
    <location>
        <begin position="48"/>
        <end position="67"/>
    </location>
</feature>
<protein>
    <submittedName>
        <fullName evidence="2">Putative vitamin uptake transporter</fullName>
    </submittedName>
</protein>
<dbReference type="Pfam" id="PF02592">
    <property type="entry name" value="Vut_1"/>
    <property type="match status" value="1"/>
</dbReference>
<keyword evidence="1" id="KW-1133">Transmembrane helix</keyword>
<keyword evidence="1" id="KW-0472">Membrane</keyword>
<feature type="transmembrane region" description="Helical" evidence="1">
    <location>
        <begin position="21"/>
        <end position="42"/>
    </location>
</feature>
<evidence type="ECO:0000313" key="2">
    <source>
        <dbReference type="EMBL" id="DAE18933.1"/>
    </source>
</evidence>
<sequence length="244" mass="26760">MKEKLIKEWKETQVLFKSLPATTCAIFVLSVVMMNLLANKLIVDLPWVSLDAGFCVSWVGFLCNDMIVKRFGPKAATKVTIFAMLSNLLAVAIFNVVAILPGTWGVEENLAGASTQINATLAGSWQVLLASTVAFVSSGAINNVLNWHIRKLMSNCKNDFVKFSIASYVSTAIGQFCDNFIFALLFTIPVFGISWLSAVGFAAAGAFFELLCEIIFSPVGYKVSKKWEKEKVGEEYLKLVGKEC</sequence>
<dbReference type="InterPro" id="IPR003744">
    <property type="entry name" value="YhhQ"/>
</dbReference>